<dbReference type="GO" id="GO:0016020">
    <property type="term" value="C:membrane"/>
    <property type="evidence" value="ECO:0007669"/>
    <property type="project" value="UniProtKB-SubCell"/>
</dbReference>
<dbReference type="GO" id="GO:0015095">
    <property type="term" value="F:magnesium ion transmembrane transporter activity"/>
    <property type="evidence" value="ECO:0007669"/>
    <property type="project" value="InterPro"/>
</dbReference>
<dbReference type="AlphaFoldDB" id="A0A8E2DIQ8"/>
<feature type="non-terminal residue" evidence="7">
    <location>
        <position position="1"/>
    </location>
</feature>
<keyword evidence="4 6" id="KW-0472">Membrane</keyword>
<organism evidence="7 8">
    <name type="scientific">Obba rivulosa</name>
    <dbReference type="NCBI Taxonomy" id="1052685"/>
    <lineage>
        <taxon>Eukaryota</taxon>
        <taxon>Fungi</taxon>
        <taxon>Dikarya</taxon>
        <taxon>Basidiomycota</taxon>
        <taxon>Agaricomycotina</taxon>
        <taxon>Agaricomycetes</taxon>
        <taxon>Polyporales</taxon>
        <taxon>Gelatoporiaceae</taxon>
        <taxon>Obba</taxon>
    </lineage>
</organism>
<feature type="transmembrane region" description="Helical" evidence="6">
    <location>
        <begin position="7"/>
        <end position="25"/>
    </location>
</feature>
<feature type="transmembrane region" description="Helical" evidence="6">
    <location>
        <begin position="31"/>
        <end position="50"/>
    </location>
</feature>
<dbReference type="EMBL" id="KV722743">
    <property type="protein sequence ID" value="OCH83998.1"/>
    <property type="molecule type" value="Genomic_DNA"/>
</dbReference>
<dbReference type="Proteomes" id="UP000250043">
    <property type="component" value="Unassembled WGS sequence"/>
</dbReference>
<evidence type="ECO:0000256" key="3">
    <source>
        <dbReference type="ARBA" id="ARBA00022989"/>
    </source>
</evidence>
<dbReference type="Pfam" id="PF05653">
    <property type="entry name" value="Mg_trans_NIPA"/>
    <property type="match status" value="1"/>
</dbReference>
<dbReference type="InterPro" id="IPR008521">
    <property type="entry name" value="Mg_trans_NIPA"/>
</dbReference>
<gene>
    <name evidence="7" type="ORF">OBBRIDRAFT_699167</name>
</gene>
<name>A0A8E2DIQ8_9APHY</name>
<dbReference type="PANTHER" id="PTHR12570:SF85">
    <property type="entry name" value="DUF803 DOMAIN MEMBRANE PROTEIN (AFU_ORTHOLOGUE AFUA_1G15880)"/>
    <property type="match status" value="1"/>
</dbReference>
<dbReference type="PANTHER" id="PTHR12570">
    <property type="match status" value="1"/>
</dbReference>
<keyword evidence="8" id="KW-1185">Reference proteome</keyword>
<evidence type="ECO:0000256" key="5">
    <source>
        <dbReference type="SAM" id="MobiDB-lite"/>
    </source>
</evidence>
<keyword evidence="3 6" id="KW-1133">Transmembrane helix</keyword>
<feature type="non-terminal residue" evidence="7">
    <location>
        <position position="154"/>
    </location>
</feature>
<evidence type="ECO:0000256" key="2">
    <source>
        <dbReference type="ARBA" id="ARBA00022692"/>
    </source>
</evidence>
<evidence type="ECO:0000313" key="7">
    <source>
        <dbReference type="EMBL" id="OCH83998.1"/>
    </source>
</evidence>
<evidence type="ECO:0000256" key="1">
    <source>
        <dbReference type="ARBA" id="ARBA00004141"/>
    </source>
</evidence>
<dbReference type="OrthoDB" id="6428174at2759"/>
<reference evidence="7 8" key="1">
    <citation type="submission" date="2016-07" db="EMBL/GenBank/DDBJ databases">
        <title>Draft genome of the white-rot fungus Obba rivulosa 3A-2.</title>
        <authorList>
            <consortium name="DOE Joint Genome Institute"/>
            <person name="Miettinen O."/>
            <person name="Riley R."/>
            <person name="Acob R."/>
            <person name="Barry K."/>
            <person name="Cullen D."/>
            <person name="De Vries R."/>
            <person name="Hainaut M."/>
            <person name="Hatakka A."/>
            <person name="Henrissat B."/>
            <person name="Hilden K."/>
            <person name="Kuo R."/>
            <person name="Labutti K."/>
            <person name="Lipzen A."/>
            <person name="Makela M.R."/>
            <person name="Sandor L."/>
            <person name="Spatafora J.W."/>
            <person name="Grigoriev I.V."/>
            <person name="Hibbett D.S."/>
        </authorList>
    </citation>
    <scope>NUCLEOTIDE SEQUENCE [LARGE SCALE GENOMIC DNA]</scope>
    <source>
        <strain evidence="7 8">3A-2</strain>
    </source>
</reference>
<feature type="region of interest" description="Disordered" evidence="5">
    <location>
        <begin position="133"/>
        <end position="154"/>
    </location>
</feature>
<protein>
    <submittedName>
        <fullName evidence="7">Uncharacterized protein</fullName>
    </submittedName>
</protein>
<evidence type="ECO:0000256" key="4">
    <source>
        <dbReference type="ARBA" id="ARBA00023136"/>
    </source>
</evidence>
<feature type="region of interest" description="Disordered" evidence="5">
    <location>
        <begin position="102"/>
        <end position="121"/>
    </location>
</feature>
<keyword evidence="2 6" id="KW-0812">Transmembrane</keyword>
<comment type="subcellular location">
    <subcellularLocation>
        <location evidence="1">Membrane</location>
        <topology evidence="1">Multi-pass membrane protein</topology>
    </subcellularLocation>
</comment>
<sequence>SVNPMYYVGFSTATITASVILFQGFNTDDPANSLSLLAGFVTTFLGVHLLEISRKPEALSQTANGHAHSALESGLMNPRMSISGRMSIDGWGGAAGTALGGSAGYEDGAPRSSRHGRQSSLYRAQSSTLFNAFEEDEGSDAVGLARLREEREDE</sequence>
<proteinExistence type="predicted"/>
<evidence type="ECO:0000313" key="8">
    <source>
        <dbReference type="Proteomes" id="UP000250043"/>
    </source>
</evidence>
<accession>A0A8E2DIQ8</accession>
<evidence type="ECO:0000256" key="6">
    <source>
        <dbReference type="SAM" id="Phobius"/>
    </source>
</evidence>